<keyword evidence="5 7" id="KW-0472">Membrane</keyword>
<feature type="transmembrane region" description="Helical" evidence="7">
    <location>
        <begin position="143"/>
        <end position="162"/>
    </location>
</feature>
<evidence type="ECO:0000256" key="6">
    <source>
        <dbReference type="SAM" id="MobiDB-lite"/>
    </source>
</evidence>
<dbReference type="SUPFAM" id="SSF103473">
    <property type="entry name" value="MFS general substrate transporter"/>
    <property type="match status" value="1"/>
</dbReference>
<feature type="domain" description="Major facilitator superfamily (MFS) profile" evidence="8">
    <location>
        <begin position="108"/>
        <end position="558"/>
    </location>
</feature>
<feature type="compositionally biased region" description="Low complexity" evidence="6">
    <location>
        <begin position="70"/>
        <end position="80"/>
    </location>
</feature>
<evidence type="ECO:0000313" key="10">
    <source>
        <dbReference type="Proteomes" id="UP000192927"/>
    </source>
</evidence>
<evidence type="ECO:0000256" key="4">
    <source>
        <dbReference type="ARBA" id="ARBA00022989"/>
    </source>
</evidence>
<dbReference type="Proteomes" id="UP000192927">
    <property type="component" value="Unassembled WGS sequence"/>
</dbReference>
<evidence type="ECO:0000256" key="2">
    <source>
        <dbReference type="ARBA" id="ARBA00008335"/>
    </source>
</evidence>
<comment type="similarity">
    <text evidence="2">Belongs to the major facilitator superfamily.</text>
</comment>
<dbReference type="InterPro" id="IPR036259">
    <property type="entry name" value="MFS_trans_sf"/>
</dbReference>
<comment type="subcellular location">
    <subcellularLocation>
        <location evidence="1">Membrane</location>
        <topology evidence="1">Multi-pass membrane protein</topology>
    </subcellularLocation>
</comment>
<evidence type="ECO:0000256" key="3">
    <source>
        <dbReference type="ARBA" id="ARBA00022692"/>
    </source>
</evidence>
<dbReference type="PRINTS" id="PR01036">
    <property type="entry name" value="TCRTETB"/>
</dbReference>
<dbReference type="PANTHER" id="PTHR23502:SF134">
    <property type="entry name" value="MAJOR FACILITATOR SUPERFAMILY (MFS) PROFILE DOMAIN-CONTAINING PROTEIN-RELATED"/>
    <property type="match status" value="1"/>
</dbReference>
<evidence type="ECO:0000259" key="8">
    <source>
        <dbReference type="PROSITE" id="PS50850"/>
    </source>
</evidence>
<evidence type="ECO:0000256" key="1">
    <source>
        <dbReference type="ARBA" id="ARBA00004141"/>
    </source>
</evidence>
<evidence type="ECO:0000256" key="5">
    <source>
        <dbReference type="ARBA" id="ARBA00023136"/>
    </source>
</evidence>
<dbReference type="GO" id="GO:0005886">
    <property type="term" value="C:plasma membrane"/>
    <property type="evidence" value="ECO:0007669"/>
    <property type="project" value="TreeGrafter"/>
</dbReference>
<proteinExistence type="inferred from homology"/>
<dbReference type="FunFam" id="1.20.1720.10:FF:000061">
    <property type="entry name" value="Uncharacterized protein"/>
    <property type="match status" value="1"/>
</dbReference>
<feature type="compositionally biased region" description="Basic and acidic residues" evidence="6">
    <location>
        <begin position="598"/>
        <end position="620"/>
    </location>
</feature>
<reference evidence="10" key="1">
    <citation type="submission" date="2017-03" db="EMBL/GenBank/DDBJ databases">
        <authorList>
            <person name="Sharma R."/>
            <person name="Thines M."/>
        </authorList>
    </citation>
    <scope>NUCLEOTIDE SEQUENCE [LARGE SCALE GENOMIC DNA]</scope>
</reference>
<feature type="transmembrane region" description="Helical" evidence="7">
    <location>
        <begin position="174"/>
        <end position="193"/>
    </location>
</feature>
<dbReference type="InterPro" id="IPR020846">
    <property type="entry name" value="MFS_dom"/>
</dbReference>
<sequence>MAPTEIYIPLTSETFSHSQEEDAENELFHAAGKQSNGCIRDEKNSLSTSDPTAEESPIIYHYLTFETELPSPSTLSSSDPNAPPAPEPPDLRDHVSPFTWSESRKNFTTWLSCAVTVVTAYTAGSYSPASVQLSAEWGVSQVAIYVGITAFTTGFAIAPMVLAPFSEINGRKPVFVATGILFVICQLCCGITRSYPGMLLARFFAGVGGSTFSTMVGGVVSDIYRAEDRNTAMALFSGAALFGTGLGPLVSGFIAQRTTWRWIFYVQTIDCGLLILAVALFMKETRGSVLLSRKAQILNKWYEAREKAGCIGFEVPVGSNGCKNESQRIRWKVKADEERESLAKMIGISLYRPFHLLLTEPVVFFFSLWIAFSWAVLYLTFSAIPLVFSTNHHFNIEENGAVFAAMSVGAVISTILSIYQEKIAKHYGKLSSTPEGRLYFACIESALMPIGLFWFGWTSFTSIHWIVPTLAIGCATMGIFSVYLAVFNYLADTYGRYASSALAAQSFCRNMLGGVFPLATDQMFRAMTYPGASSFLGGVGALLTIVPWVLVFYGPRIRARSKFASVWNGLKASNLANAQHIKPQIVASDRSKASFRTDQNRHVPEPAEFHARPTEPKITP</sequence>
<dbReference type="FunFam" id="1.20.1250.20:FF:000082">
    <property type="entry name" value="MFS multidrug transporter, putative"/>
    <property type="match status" value="1"/>
</dbReference>
<dbReference type="Pfam" id="PF07690">
    <property type="entry name" value="MFS_1"/>
    <property type="match status" value="1"/>
</dbReference>
<feature type="region of interest" description="Disordered" evidence="6">
    <location>
        <begin position="1"/>
        <end position="53"/>
    </location>
</feature>
<keyword evidence="10" id="KW-1185">Reference proteome</keyword>
<feature type="transmembrane region" description="Helical" evidence="7">
    <location>
        <begin position="463"/>
        <end position="490"/>
    </location>
</feature>
<dbReference type="InterPro" id="IPR011701">
    <property type="entry name" value="MFS"/>
</dbReference>
<feature type="region of interest" description="Disordered" evidence="6">
    <location>
        <begin position="589"/>
        <end position="620"/>
    </location>
</feature>
<protein>
    <submittedName>
        <fullName evidence="9">Mfs multidrug</fullName>
    </submittedName>
</protein>
<feature type="transmembrane region" description="Helical" evidence="7">
    <location>
        <begin position="532"/>
        <end position="553"/>
    </location>
</feature>
<dbReference type="Gene3D" id="1.20.1250.20">
    <property type="entry name" value="MFS general substrate transporter like domains"/>
    <property type="match status" value="1"/>
</dbReference>
<evidence type="ECO:0000256" key="7">
    <source>
        <dbReference type="SAM" id="Phobius"/>
    </source>
</evidence>
<feature type="transmembrane region" description="Helical" evidence="7">
    <location>
        <begin position="107"/>
        <end position="123"/>
    </location>
</feature>
<feature type="region of interest" description="Disordered" evidence="6">
    <location>
        <begin position="70"/>
        <end position="95"/>
    </location>
</feature>
<keyword evidence="3 7" id="KW-0812">Transmembrane</keyword>
<dbReference type="EMBL" id="FWEW01000123">
    <property type="protein sequence ID" value="SLM33771.1"/>
    <property type="molecule type" value="Genomic_DNA"/>
</dbReference>
<keyword evidence="4 7" id="KW-1133">Transmembrane helix</keyword>
<feature type="transmembrane region" description="Helical" evidence="7">
    <location>
        <begin position="262"/>
        <end position="282"/>
    </location>
</feature>
<feature type="transmembrane region" description="Helical" evidence="7">
    <location>
        <begin position="362"/>
        <end position="388"/>
    </location>
</feature>
<feature type="transmembrane region" description="Helical" evidence="7">
    <location>
        <begin position="400"/>
        <end position="418"/>
    </location>
</feature>
<dbReference type="PROSITE" id="PS50850">
    <property type="entry name" value="MFS"/>
    <property type="match status" value="1"/>
</dbReference>
<organism evidence="9 10">
    <name type="scientific">Lasallia pustulata</name>
    <dbReference type="NCBI Taxonomy" id="136370"/>
    <lineage>
        <taxon>Eukaryota</taxon>
        <taxon>Fungi</taxon>
        <taxon>Dikarya</taxon>
        <taxon>Ascomycota</taxon>
        <taxon>Pezizomycotina</taxon>
        <taxon>Lecanoromycetes</taxon>
        <taxon>OSLEUM clade</taxon>
        <taxon>Umbilicariomycetidae</taxon>
        <taxon>Umbilicariales</taxon>
        <taxon>Umbilicariaceae</taxon>
        <taxon>Lasallia</taxon>
    </lineage>
</organism>
<feature type="transmembrane region" description="Helical" evidence="7">
    <location>
        <begin position="232"/>
        <end position="256"/>
    </location>
</feature>
<evidence type="ECO:0000313" key="9">
    <source>
        <dbReference type="EMBL" id="SLM33771.1"/>
    </source>
</evidence>
<dbReference type="PANTHER" id="PTHR23502">
    <property type="entry name" value="MAJOR FACILITATOR SUPERFAMILY"/>
    <property type="match status" value="1"/>
</dbReference>
<feature type="transmembrane region" description="Helical" evidence="7">
    <location>
        <begin position="438"/>
        <end position="457"/>
    </location>
</feature>
<accession>A0A1W5CSI0</accession>
<feature type="transmembrane region" description="Helical" evidence="7">
    <location>
        <begin position="199"/>
        <end position="220"/>
    </location>
</feature>
<name>A0A1W5CSI0_9LECA</name>
<dbReference type="AlphaFoldDB" id="A0A1W5CSI0"/>
<dbReference type="GO" id="GO:0022857">
    <property type="term" value="F:transmembrane transporter activity"/>
    <property type="evidence" value="ECO:0007669"/>
    <property type="project" value="InterPro"/>
</dbReference>
<dbReference type="CDD" id="cd17323">
    <property type="entry name" value="MFS_Tpo1_MDR_like"/>
    <property type="match status" value="1"/>
</dbReference>